<evidence type="ECO:0000313" key="2">
    <source>
        <dbReference type="Proteomes" id="UP001141253"/>
    </source>
</evidence>
<comment type="caution">
    <text evidence="1">The sequence shown here is derived from an EMBL/GenBank/DDBJ whole genome shotgun (WGS) entry which is preliminary data.</text>
</comment>
<proteinExistence type="predicted"/>
<gene>
    <name evidence="1" type="ORF">OIU77_001109</name>
</gene>
<accession>A0ABQ8ZGC5</accession>
<sequence>MEKTKTCISNKILRCQSRLLRMKHLFRFQTKNHGRKTKGENEN</sequence>
<dbReference type="Proteomes" id="UP001141253">
    <property type="component" value="Unassembled WGS sequence"/>
</dbReference>
<evidence type="ECO:0000313" key="1">
    <source>
        <dbReference type="EMBL" id="KAJ6287946.1"/>
    </source>
</evidence>
<organism evidence="1 2">
    <name type="scientific">Salix suchowensis</name>
    <dbReference type="NCBI Taxonomy" id="1278906"/>
    <lineage>
        <taxon>Eukaryota</taxon>
        <taxon>Viridiplantae</taxon>
        <taxon>Streptophyta</taxon>
        <taxon>Embryophyta</taxon>
        <taxon>Tracheophyta</taxon>
        <taxon>Spermatophyta</taxon>
        <taxon>Magnoliopsida</taxon>
        <taxon>eudicotyledons</taxon>
        <taxon>Gunneridae</taxon>
        <taxon>Pentapetalae</taxon>
        <taxon>rosids</taxon>
        <taxon>fabids</taxon>
        <taxon>Malpighiales</taxon>
        <taxon>Salicaceae</taxon>
        <taxon>Saliceae</taxon>
        <taxon>Salix</taxon>
    </lineage>
</organism>
<reference evidence="1" key="1">
    <citation type="submission" date="2022-10" db="EMBL/GenBank/DDBJ databases">
        <authorList>
            <person name="Hyden B.L."/>
            <person name="Feng K."/>
            <person name="Yates T."/>
            <person name="Jawdy S."/>
            <person name="Smart L.B."/>
            <person name="Muchero W."/>
        </authorList>
    </citation>
    <scope>NUCLEOTIDE SEQUENCE</scope>
    <source>
        <tissue evidence="1">Shoot tip</tissue>
    </source>
</reference>
<protein>
    <submittedName>
        <fullName evidence="1">Uncharacterized protein</fullName>
    </submittedName>
</protein>
<name>A0ABQ8ZGC5_9ROSI</name>
<keyword evidence="2" id="KW-1185">Reference proteome</keyword>
<reference evidence="1" key="2">
    <citation type="journal article" date="2023" name="Int. J. Mol. Sci.">
        <title>De Novo Assembly and Annotation of 11 Diverse Shrub Willow (Salix) Genomes Reveals Novel Gene Organization in Sex-Linked Regions.</title>
        <authorList>
            <person name="Hyden B."/>
            <person name="Feng K."/>
            <person name="Yates T.B."/>
            <person name="Jawdy S."/>
            <person name="Cereghino C."/>
            <person name="Smart L.B."/>
            <person name="Muchero W."/>
        </authorList>
    </citation>
    <scope>NUCLEOTIDE SEQUENCE</scope>
    <source>
        <tissue evidence="1">Shoot tip</tissue>
    </source>
</reference>
<dbReference type="EMBL" id="JAPFFI010001071">
    <property type="protein sequence ID" value="KAJ6287946.1"/>
    <property type="molecule type" value="Genomic_DNA"/>
</dbReference>